<dbReference type="Proteomes" id="UP000643701">
    <property type="component" value="Unassembled WGS sequence"/>
</dbReference>
<feature type="non-terminal residue" evidence="2">
    <location>
        <position position="1"/>
    </location>
</feature>
<evidence type="ECO:0000313" key="2">
    <source>
        <dbReference type="EMBL" id="NGZ89113.1"/>
    </source>
</evidence>
<dbReference type="RefSeq" id="WP_166399383.1">
    <property type="nucleotide sequence ID" value="NZ_JAANAS010000028.1"/>
</dbReference>
<dbReference type="AlphaFoldDB" id="A0A967AD50"/>
<organism evidence="2 3">
    <name type="scientific">Psychroflexus maritimus</name>
    <dbReference type="NCBI Taxonomy" id="2714865"/>
    <lineage>
        <taxon>Bacteria</taxon>
        <taxon>Pseudomonadati</taxon>
        <taxon>Bacteroidota</taxon>
        <taxon>Flavobacteriia</taxon>
        <taxon>Flavobacteriales</taxon>
        <taxon>Flavobacteriaceae</taxon>
        <taxon>Psychroflexus</taxon>
    </lineage>
</organism>
<evidence type="ECO:0000256" key="1">
    <source>
        <dbReference type="SAM" id="MobiDB-lite"/>
    </source>
</evidence>
<accession>A0A967AD50</accession>
<reference evidence="2" key="1">
    <citation type="submission" date="2020-03" db="EMBL/GenBank/DDBJ databases">
        <title>Psychroflexus Maritimus sp. nov., isolate from marine sediment.</title>
        <authorList>
            <person name="Zhong Y.-L."/>
        </authorList>
    </citation>
    <scope>NUCLEOTIDE SEQUENCE</scope>
    <source>
        <strain evidence="2">C1</strain>
    </source>
</reference>
<comment type="caution">
    <text evidence="2">The sequence shown here is derived from an EMBL/GenBank/DDBJ whole genome shotgun (WGS) entry which is preliminary data.</text>
</comment>
<proteinExistence type="predicted"/>
<protein>
    <submittedName>
        <fullName evidence="2">Uncharacterized protein</fullName>
    </submittedName>
</protein>
<dbReference type="EMBL" id="JAANAS010000028">
    <property type="protein sequence ID" value="NGZ89113.1"/>
    <property type="molecule type" value="Genomic_DNA"/>
</dbReference>
<keyword evidence="3" id="KW-1185">Reference proteome</keyword>
<feature type="region of interest" description="Disordered" evidence="1">
    <location>
        <begin position="50"/>
        <end position="69"/>
    </location>
</feature>
<name>A0A967AD50_9FLAO</name>
<evidence type="ECO:0000313" key="3">
    <source>
        <dbReference type="Proteomes" id="UP000643701"/>
    </source>
</evidence>
<feature type="non-terminal residue" evidence="2">
    <location>
        <position position="69"/>
    </location>
</feature>
<sequence>PFELTDLEVCAVSEDGIGIEIDLTEQEEFIFGNTDASIYTTTYHFTQGEAASGQNPIANPSAFETLENP</sequence>
<gene>
    <name evidence="2" type="ORF">G7034_02480</name>
</gene>